<reference evidence="1 2" key="1">
    <citation type="journal article" date="2015" name="Nature">
        <title>rRNA introns, odd ribosomes, and small enigmatic genomes across a large radiation of phyla.</title>
        <authorList>
            <person name="Brown C.T."/>
            <person name="Hug L.A."/>
            <person name="Thomas B.C."/>
            <person name="Sharon I."/>
            <person name="Castelle C.J."/>
            <person name="Singh A."/>
            <person name="Wilkins M.J."/>
            <person name="Williams K.H."/>
            <person name="Banfield J.F."/>
        </authorList>
    </citation>
    <scope>NUCLEOTIDE SEQUENCE [LARGE SCALE GENOMIC DNA]</scope>
</reference>
<dbReference type="AlphaFoldDB" id="A0A0G1BFL0"/>
<comment type="caution">
    <text evidence="1">The sequence shown here is derived from an EMBL/GenBank/DDBJ whole genome shotgun (WGS) entry which is preliminary data.</text>
</comment>
<proteinExistence type="predicted"/>
<accession>A0A0G1BFL0</accession>
<organism evidence="1 2">
    <name type="scientific">Candidatus Azambacteria bacterium GW2011_GWA1_42_19</name>
    <dbReference type="NCBI Taxonomy" id="1618609"/>
    <lineage>
        <taxon>Bacteria</taxon>
        <taxon>Candidatus Azamiibacteriota</taxon>
    </lineage>
</organism>
<sequence>MALAHRTSAAELFEKNLPTENVLPTLQSGIKLFSQTTGGQADKSVLDILNVSEKVTTLKLASPLTGFINSS</sequence>
<evidence type="ECO:0000313" key="2">
    <source>
        <dbReference type="Proteomes" id="UP000034951"/>
    </source>
</evidence>
<protein>
    <submittedName>
        <fullName evidence="1">Uncharacterized protein</fullName>
    </submittedName>
</protein>
<evidence type="ECO:0000313" key="1">
    <source>
        <dbReference type="EMBL" id="KKS45111.1"/>
    </source>
</evidence>
<dbReference type="Proteomes" id="UP000034951">
    <property type="component" value="Unassembled WGS sequence"/>
</dbReference>
<gene>
    <name evidence="1" type="ORF">UV10_C0033G0007</name>
</gene>
<name>A0A0G1BFL0_9BACT</name>
<dbReference type="EMBL" id="LCDE01000033">
    <property type="protein sequence ID" value="KKS45111.1"/>
    <property type="molecule type" value="Genomic_DNA"/>
</dbReference>